<evidence type="ECO:0000313" key="4">
    <source>
        <dbReference type="Proteomes" id="UP000610456"/>
    </source>
</evidence>
<dbReference type="Gene3D" id="3.40.50.720">
    <property type="entry name" value="NAD(P)-binding Rossmann-like Domain"/>
    <property type="match status" value="1"/>
</dbReference>
<evidence type="ECO:0000313" key="3">
    <source>
        <dbReference type="EMBL" id="GHA30135.1"/>
    </source>
</evidence>
<dbReference type="AlphaFoldDB" id="A0A918VWL3"/>
<dbReference type="CDD" id="cd05253">
    <property type="entry name" value="UDP_GE_SDE_e"/>
    <property type="match status" value="1"/>
</dbReference>
<evidence type="ECO:0000256" key="1">
    <source>
        <dbReference type="ARBA" id="ARBA00023027"/>
    </source>
</evidence>
<name>A0A918VWL3_9FLAO</name>
<dbReference type="PANTHER" id="PTHR43574">
    <property type="entry name" value="EPIMERASE-RELATED"/>
    <property type="match status" value="1"/>
</dbReference>
<accession>A0A918VWL3</accession>
<proteinExistence type="predicted"/>
<dbReference type="InterPro" id="IPR016040">
    <property type="entry name" value="NAD(P)-bd_dom"/>
</dbReference>
<reference evidence="3" key="2">
    <citation type="submission" date="2020-09" db="EMBL/GenBank/DDBJ databases">
        <authorList>
            <person name="Sun Q."/>
            <person name="Kim S."/>
        </authorList>
    </citation>
    <scope>NUCLEOTIDE SEQUENCE</scope>
    <source>
        <strain evidence="3">KCTC 12719</strain>
    </source>
</reference>
<dbReference type="Proteomes" id="UP000610456">
    <property type="component" value="Unassembled WGS sequence"/>
</dbReference>
<keyword evidence="1" id="KW-0520">NAD</keyword>
<feature type="domain" description="NAD(P)-binding" evidence="2">
    <location>
        <begin position="6"/>
        <end position="329"/>
    </location>
</feature>
<evidence type="ECO:0000259" key="2">
    <source>
        <dbReference type="Pfam" id="PF16363"/>
    </source>
</evidence>
<protein>
    <submittedName>
        <fullName evidence="3">NAD-dependent epimerase</fullName>
    </submittedName>
</protein>
<comment type="caution">
    <text evidence="3">The sequence shown here is derived from an EMBL/GenBank/DDBJ whole genome shotgun (WGS) entry which is preliminary data.</text>
</comment>
<reference evidence="3" key="1">
    <citation type="journal article" date="2014" name="Int. J. Syst. Evol. Microbiol.">
        <title>Complete genome sequence of Corynebacterium casei LMG S-19264T (=DSM 44701T), isolated from a smear-ripened cheese.</title>
        <authorList>
            <consortium name="US DOE Joint Genome Institute (JGI-PGF)"/>
            <person name="Walter F."/>
            <person name="Albersmeier A."/>
            <person name="Kalinowski J."/>
            <person name="Ruckert C."/>
        </authorList>
    </citation>
    <scope>NUCLEOTIDE SEQUENCE</scope>
    <source>
        <strain evidence="3">KCTC 12719</strain>
    </source>
</reference>
<dbReference type="InterPro" id="IPR036291">
    <property type="entry name" value="NAD(P)-bd_dom_sf"/>
</dbReference>
<dbReference type="RefSeq" id="WP_189603536.1">
    <property type="nucleotide sequence ID" value="NZ_BMXB01000002.1"/>
</dbReference>
<keyword evidence="4" id="KW-1185">Reference proteome</keyword>
<dbReference type="PRINTS" id="PR01713">
    <property type="entry name" value="NUCEPIMERASE"/>
</dbReference>
<sequence>MKEKVLITGVAGFIGFHLAKKLIQNGYEVIGLDNINDYYDSGLKYDRLEVLGISKDNALTLNCIAESGTYKDFKFIRMNLEDRKNLPELFAREKFNIVCNLAAQAGVRYSLENPEVYVDSNVVGFLNLLECCRHHKIRRLVYASSSSVYGQNKKVPFSTEDDVDHPISLYAATKKSNELMAYTYSHLYGFQTIGLRFFTVYGPWGRPDMAMFLFTDAISKGESIKVFNNGDLERDFTYVDDIVDGITSVIEKKIINNDEKYSLFNIGNSKPVKLLDFINQIEKELGKEAKKEMLPMQPGDVERTWADVSSLKEEFNYNPSTSIEEGVSKFVEWFKSYYN</sequence>
<dbReference type="Pfam" id="PF16363">
    <property type="entry name" value="GDP_Man_Dehyd"/>
    <property type="match status" value="1"/>
</dbReference>
<organism evidence="3 4">
    <name type="scientific">Salinimicrobium marinum</name>
    <dbReference type="NCBI Taxonomy" id="680283"/>
    <lineage>
        <taxon>Bacteria</taxon>
        <taxon>Pseudomonadati</taxon>
        <taxon>Bacteroidota</taxon>
        <taxon>Flavobacteriia</taxon>
        <taxon>Flavobacteriales</taxon>
        <taxon>Flavobacteriaceae</taxon>
        <taxon>Salinimicrobium</taxon>
    </lineage>
</organism>
<dbReference type="EMBL" id="BMXB01000002">
    <property type="protein sequence ID" value="GHA30135.1"/>
    <property type="molecule type" value="Genomic_DNA"/>
</dbReference>
<dbReference type="SUPFAM" id="SSF51735">
    <property type="entry name" value="NAD(P)-binding Rossmann-fold domains"/>
    <property type="match status" value="1"/>
</dbReference>
<gene>
    <name evidence="3" type="ORF">GCM10007103_09300</name>
</gene>